<dbReference type="InterPro" id="IPR015931">
    <property type="entry name" value="Acnase/IPM_dHydase_lsu_aba_1/3"/>
</dbReference>
<dbReference type="Proteomes" id="UP000028643">
    <property type="component" value="Unassembled WGS sequence"/>
</dbReference>
<dbReference type="GO" id="GO:0016829">
    <property type="term" value="F:lyase activity"/>
    <property type="evidence" value="ECO:0007669"/>
    <property type="project" value="UniProtKB-KW"/>
</dbReference>
<gene>
    <name evidence="5" type="ORF">IV02_03630</name>
</gene>
<evidence type="ECO:0008006" key="7">
    <source>
        <dbReference type="Google" id="ProtNLM"/>
    </source>
</evidence>
<protein>
    <recommendedName>
        <fullName evidence="7">DUF521 domain-containing protein</fullName>
    </recommendedName>
</protein>
<sequence>MPDVSLNARCLVSGSARGKLLWAEVGLSFWGGVDPFSGEVIDRHHPLSGQIISGRILAIPSGRGSCTGSSVLLELILNGHAPAALVFEQVDDILTLGVVIAEQMFERSIPVISVGREGFAALRELAWVQVEADRLSGFIEQPAVALESTKIPAEIPWQPDLKLSETDQHFLDGRHGKAAQVAMGIIVRMAELQGARELLDITQAHIDGCIYTGPASLRFAQQLVQWGANVRVPTTLNSISVDKRRWRELGIDSALGEPASQLGDAYLNMGATLSFTCAPYLLDSAPKAGEQIVWAESNAVVYANSVIGAYTLKYPDYLDICIALTGRAPLTGCHLAEQRHARVRIELPPLTDLDDSFYPLLGYHVGLLSRSEIPLVCGLEQARPSLDDLKAFGAAFATTSAAPMFHIAGVTPEASTAELAFGGHAPTQTLHITHAQLLSSWRELDSAPEPQVDLISLGNPHFSASEFAALARLCRGKKRHPDVPMVITCGRDVLEKARRAGDIAVLETFGAQFVTDTCWCMLGEPVVPVAARTLMTNSGKYAHYAPGLVGRKVHFASLAECVATACSGVASGHLPAWLSHPEAPAELAYV</sequence>
<dbReference type="PANTHER" id="PTHR36577">
    <property type="entry name" value="DUF521 DOMAIN PROTEIN (AFU_ORTHOLOGUE AFUA_6G00490)"/>
    <property type="match status" value="1"/>
</dbReference>
<reference evidence="5 6" key="1">
    <citation type="submission" date="2014-07" db="EMBL/GenBank/DDBJ databases">
        <title>Draft Genome Sequences of Environmental Pseudomonas syringae strains.</title>
        <authorList>
            <person name="Baltrus D.A."/>
            <person name="Berge O."/>
            <person name="Morris C."/>
        </authorList>
    </citation>
    <scope>NUCLEOTIDE SEQUENCE [LARGE SCALE GENOMIC DNA]</scope>
    <source>
        <strain evidence="5 6">CEB003</strain>
    </source>
</reference>
<dbReference type="Pfam" id="PF04412">
    <property type="entry name" value="AcnX"/>
    <property type="match status" value="1"/>
</dbReference>
<dbReference type="Gene3D" id="3.50.30.10">
    <property type="entry name" value="Phosphohistidine domain"/>
    <property type="match status" value="1"/>
</dbReference>
<proteinExistence type="predicted"/>
<name>A0A085VGI9_PSESX</name>
<evidence type="ECO:0000256" key="2">
    <source>
        <dbReference type="ARBA" id="ARBA00023239"/>
    </source>
</evidence>
<evidence type="ECO:0000259" key="4">
    <source>
        <dbReference type="Pfam" id="PF04412"/>
    </source>
</evidence>
<dbReference type="CDD" id="cd01356">
    <property type="entry name" value="AcnX_swivel"/>
    <property type="match status" value="1"/>
</dbReference>
<evidence type="ECO:0000259" key="3">
    <source>
        <dbReference type="Pfam" id="PF01989"/>
    </source>
</evidence>
<dbReference type="CDD" id="cd01355">
    <property type="entry name" value="AcnX"/>
    <property type="match status" value="1"/>
</dbReference>
<evidence type="ECO:0000313" key="5">
    <source>
        <dbReference type="EMBL" id="KFE54552.1"/>
    </source>
</evidence>
<dbReference type="PANTHER" id="PTHR36577:SF3">
    <property type="entry name" value="DUF521 DOMAIN PROTEIN (AFU_ORTHOLOGUE AFUA_6G00490)"/>
    <property type="match status" value="1"/>
</dbReference>
<dbReference type="InterPro" id="IPR012047">
    <property type="entry name" value="AcnX"/>
</dbReference>
<feature type="domain" description="Phosphomevalonate dehydratase small subunit-like" evidence="3">
    <location>
        <begin position="27"/>
        <end position="111"/>
    </location>
</feature>
<dbReference type="Gene3D" id="3.30.499.10">
    <property type="entry name" value="Aconitase, domain 3"/>
    <property type="match status" value="1"/>
</dbReference>
<comment type="caution">
    <text evidence="5">The sequence shown here is derived from an EMBL/GenBank/DDBJ whole genome shotgun (WGS) entry which is preliminary data.</text>
</comment>
<evidence type="ECO:0000313" key="6">
    <source>
        <dbReference type="Proteomes" id="UP000028643"/>
    </source>
</evidence>
<keyword evidence="1" id="KW-0408">Iron</keyword>
<dbReference type="SUPFAM" id="SSF52016">
    <property type="entry name" value="LeuD/IlvD-like"/>
    <property type="match status" value="1"/>
</dbReference>
<dbReference type="RefSeq" id="WP_047572284.1">
    <property type="nucleotide sequence ID" value="NZ_JPQT01000052.1"/>
</dbReference>
<dbReference type="InterPro" id="IPR007506">
    <property type="entry name" value="PMDh-L-like_dom"/>
</dbReference>
<dbReference type="InterPro" id="IPR002840">
    <property type="entry name" value="PMDh-S-like_dom"/>
</dbReference>
<feature type="domain" description="Phosphomevalonate dehydratase large subunit-like" evidence="4">
    <location>
        <begin position="161"/>
        <end position="562"/>
    </location>
</feature>
<dbReference type="AlphaFoldDB" id="A0A085VGI9"/>
<dbReference type="PIRSF" id="PIRSF036630">
    <property type="entry name" value="UCP036630"/>
    <property type="match status" value="1"/>
</dbReference>
<evidence type="ECO:0000256" key="1">
    <source>
        <dbReference type="ARBA" id="ARBA00023004"/>
    </source>
</evidence>
<dbReference type="EMBL" id="JPQT01000052">
    <property type="protein sequence ID" value="KFE54552.1"/>
    <property type="molecule type" value="Genomic_DNA"/>
</dbReference>
<accession>A0A085VGI9</accession>
<dbReference type="Pfam" id="PF01989">
    <property type="entry name" value="AcnX_swivel_put"/>
    <property type="match status" value="1"/>
</dbReference>
<dbReference type="PATRIC" id="fig|317.174.peg.731"/>
<keyword evidence="2" id="KW-0456">Lyase</keyword>
<organism evidence="5 6">
    <name type="scientific">Pseudomonas syringae</name>
    <dbReference type="NCBI Taxonomy" id="317"/>
    <lineage>
        <taxon>Bacteria</taxon>
        <taxon>Pseudomonadati</taxon>
        <taxon>Pseudomonadota</taxon>
        <taxon>Gammaproteobacteria</taxon>
        <taxon>Pseudomonadales</taxon>
        <taxon>Pseudomonadaceae</taxon>
        <taxon>Pseudomonas</taxon>
    </lineage>
</organism>